<evidence type="ECO:0000313" key="2">
    <source>
        <dbReference type="EMBL" id="QGZ59760.1"/>
    </source>
</evidence>
<proteinExistence type="predicted"/>
<keyword evidence="1" id="KW-0472">Membrane</keyword>
<dbReference type="OrthoDB" id="9814116at2"/>
<evidence type="ECO:0000256" key="1">
    <source>
        <dbReference type="SAM" id="Phobius"/>
    </source>
</evidence>
<dbReference type="RefSeq" id="WP_158762937.1">
    <property type="nucleotide sequence ID" value="NZ_CP046912.1"/>
</dbReference>
<keyword evidence="1" id="KW-1133">Transmembrane helix</keyword>
<dbReference type="Proteomes" id="UP000434209">
    <property type="component" value="Chromosome 4"/>
</dbReference>
<feature type="transmembrane region" description="Helical" evidence="1">
    <location>
        <begin position="34"/>
        <end position="56"/>
    </location>
</feature>
<dbReference type="AlphaFoldDB" id="A0A7Z2GDE6"/>
<protein>
    <submittedName>
        <fullName evidence="2">Superinfection immunity protein</fullName>
    </submittedName>
</protein>
<dbReference type="EMBL" id="CP046912">
    <property type="protein sequence ID" value="QGZ59760.1"/>
    <property type="molecule type" value="Genomic_DNA"/>
</dbReference>
<dbReference type="InterPro" id="IPR016410">
    <property type="entry name" value="Phage_imm"/>
</dbReference>
<reference evidence="2 3" key="1">
    <citation type="submission" date="2019-12" db="EMBL/GenBank/DDBJ databases">
        <title>Paraburkholderia acidiphila 7Q-K02 sp. nov and Paraburkholderia acidisoli DHF22 sp. nov., two strains isolated from forest soil.</title>
        <authorList>
            <person name="Gao Z."/>
            <person name="Qiu L."/>
        </authorList>
    </citation>
    <scope>NUCLEOTIDE SEQUENCE [LARGE SCALE GENOMIC DNA]</scope>
    <source>
        <strain evidence="2 3">7Q-K02</strain>
    </source>
</reference>
<dbReference type="KEGG" id="pacp:FAZ97_32875"/>
<evidence type="ECO:0000313" key="3">
    <source>
        <dbReference type="Proteomes" id="UP000434209"/>
    </source>
</evidence>
<organism evidence="2 3">
    <name type="scientific">Paraburkholderia acidiphila</name>
    <dbReference type="NCBI Taxonomy" id="2571747"/>
    <lineage>
        <taxon>Bacteria</taxon>
        <taxon>Pseudomonadati</taxon>
        <taxon>Pseudomonadota</taxon>
        <taxon>Betaproteobacteria</taxon>
        <taxon>Burkholderiales</taxon>
        <taxon>Burkholderiaceae</taxon>
        <taxon>Paraburkholderia</taxon>
    </lineage>
</organism>
<name>A0A7Z2GDE6_9BURK</name>
<dbReference type="Pfam" id="PF14373">
    <property type="entry name" value="Imm_superinfect"/>
    <property type="match status" value="1"/>
</dbReference>
<keyword evidence="3" id="KW-1185">Reference proteome</keyword>
<accession>A0A7Z2GDE6</accession>
<keyword evidence="1" id="KW-0812">Transmembrane</keyword>
<gene>
    <name evidence="2" type="ORF">FAZ97_32875</name>
</gene>
<sequence length="110" mass="12224">MLQILEGASVIAALSLYLIPSIEADAREHKDAFAITMVNILLGWTIVGWFAARAWAHSRSDERRLPRAAKRVLRTAGRVTTQKLVQHAKLRTALESRETAAKRGAEVVYS</sequence>